<organism evidence="2">
    <name type="scientific">Nicotiana tabacum</name>
    <name type="common">Common tobacco</name>
    <dbReference type="NCBI Taxonomy" id="4097"/>
    <lineage>
        <taxon>Eukaryota</taxon>
        <taxon>Viridiplantae</taxon>
        <taxon>Streptophyta</taxon>
        <taxon>Embryophyta</taxon>
        <taxon>Tracheophyta</taxon>
        <taxon>Spermatophyta</taxon>
        <taxon>Magnoliopsida</taxon>
        <taxon>eudicotyledons</taxon>
        <taxon>Gunneridae</taxon>
        <taxon>Pentapetalae</taxon>
        <taxon>asterids</taxon>
        <taxon>lamiids</taxon>
        <taxon>Solanales</taxon>
        <taxon>Solanaceae</taxon>
        <taxon>Nicotianoideae</taxon>
        <taxon>Nicotianeae</taxon>
        <taxon>Nicotiana</taxon>
    </lineage>
</organism>
<proteinExistence type="predicted"/>
<dbReference type="OrthoDB" id="1306011at2759"/>
<dbReference type="PROSITE" id="PS50878">
    <property type="entry name" value="RT_POL"/>
    <property type="match status" value="1"/>
</dbReference>
<sequence>MYDGAKTRVRTVGGDSEHFPVVMGLHQGSVLSPFLFALVLDALTHYIQGEMPWCMLFVDDIVLIDKTRVGVNERLEVSQIELEMDGIAFAKPASQLRCGAEHRTLVVFVTFTGLGRLRICDTCVIFANFKSQK</sequence>
<gene>
    <name evidence="2" type="primary">LOC107828072</name>
</gene>
<evidence type="ECO:0000313" key="2">
    <source>
        <dbReference type="RefSeq" id="XP_016510811.1"/>
    </source>
</evidence>
<dbReference type="AlphaFoldDB" id="A0A1S4DBM9"/>
<reference evidence="2" key="1">
    <citation type="submission" date="2025-08" db="UniProtKB">
        <authorList>
            <consortium name="RefSeq"/>
        </authorList>
    </citation>
    <scope>IDENTIFICATION</scope>
</reference>
<dbReference type="RefSeq" id="XP_016510811.1">
    <property type="nucleotide sequence ID" value="XM_016655325.1"/>
</dbReference>
<protein>
    <recommendedName>
        <fullName evidence="1">Reverse transcriptase domain-containing protein</fullName>
    </recommendedName>
</protein>
<accession>A0A1S4DBM9</accession>
<dbReference type="PaxDb" id="4097-A0A1S4DBM9"/>
<name>A0A1S4DBM9_TOBAC</name>
<feature type="domain" description="Reverse transcriptase" evidence="1">
    <location>
        <begin position="1"/>
        <end position="113"/>
    </location>
</feature>
<dbReference type="KEGG" id="nta:107828072"/>
<dbReference type="InterPro" id="IPR000477">
    <property type="entry name" value="RT_dom"/>
</dbReference>
<dbReference type="STRING" id="4097.A0A1S4DBM9"/>
<evidence type="ECO:0000259" key="1">
    <source>
        <dbReference type="PROSITE" id="PS50878"/>
    </source>
</evidence>